<comment type="caution">
    <text evidence="8">The sequence shown here is derived from an EMBL/GenBank/DDBJ whole genome shotgun (WGS) entry which is preliminary data.</text>
</comment>
<evidence type="ECO:0000256" key="4">
    <source>
        <dbReference type="ARBA" id="ARBA00022989"/>
    </source>
</evidence>
<evidence type="ECO:0000256" key="2">
    <source>
        <dbReference type="ARBA" id="ARBA00022692"/>
    </source>
</evidence>
<keyword evidence="6" id="KW-0325">Glycoprotein</keyword>
<dbReference type="PANTHER" id="PTHR48063">
    <property type="entry name" value="LRR RECEPTOR-LIKE KINASE"/>
    <property type="match status" value="1"/>
</dbReference>
<protein>
    <recommendedName>
        <fullName evidence="10">Leucine-rich repeat-containing N-terminal plant-type domain-containing protein</fullName>
    </recommendedName>
</protein>
<keyword evidence="2" id="KW-0812">Transmembrane</keyword>
<feature type="signal peptide" evidence="7">
    <location>
        <begin position="1"/>
        <end position="20"/>
    </location>
</feature>
<keyword evidence="3 7" id="KW-0732">Signal</keyword>
<dbReference type="InterPro" id="IPR046956">
    <property type="entry name" value="RLP23-like"/>
</dbReference>
<dbReference type="InterPro" id="IPR032675">
    <property type="entry name" value="LRR_dom_sf"/>
</dbReference>
<keyword evidence="5" id="KW-0472">Membrane</keyword>
<keyword evidence="9" id="KW-1185">Reference proteome</keyword>
<dbReference type="GO" id="GO:0016020">
    <property type="term" value="C:membrane"/>
    <property type="evidence" value="ECO:0007669"/>
    <property type="project" value="UniProtKB-SubCell"/>
</dbReference>
<comment type="subcellular location">
    <subcellularLocation>
        <location evidence="1">Membrane</location>
        <topology evidence="1">Single-pass type I membrane protein</topology>
    </subcellularLocation>
</comment>
<organism evidence="8 9">
    <name type="scientific">Solanum commersonii</name>
    <name type="common">Commerson's wild potato</name>
    <name type="synonym">Commerson's nightshade</name>
    <dbReference type="NCBI Taxonomy" id="4109"/>
    <lineage>
        <taxon>Eukaryota</taxon>
        <taxon>Viridiplantae</taxon>
        <taxon>Streptophyta</taxon>
        <taxon>Embryophyta</taxon>
        <taxon>Tracheophyta</taxon>
        <taxon>Spermatophyta</taxon>
        <taxon>Magnoliopsida</taxon>
        <taxon>eudicotyledons</taxon>
        <taxon>Gunneridae</taxon>
        <taxon>Pentapetalae</taxon>
        <taxon>asterids</taxon>
        <taxon>lamiids</taxon>
        <taxon>Solanales</taxon>
        <taxon>Solanaceae</taxon>
        <taxon>Solanoideae</taxon>
        <taxon>Solaneae</taxon>
        <taxon>Solanum</taxon>
    </lineage>
</organism>
<dbReference type="AlphaFoldDB" id="A0A9J5XQS2"/>
<reference evidence="8 9" key="1">
    <citation type="submission" date="2020-09" db="EMBL/GenBank/DDBJ databases">
        <title>De no assembly of potato wild relative species, Solanum commersonii.</title>
        <authorList>
            <person name="Cho K."/>
        </authorList>
    </citation>
    <scope>NUCLEOTIDE SEQUENCE [LARGE SCALE GENOMIC DNA]</scope>
    <source>
        <strain evidence="8">LZ3.2</strain>
        <tissue evidence="8">Leaf</tissue>
    </source>
</reference>
<evidence type="ECO:0000256" key="7">
    <source>
        <dbReference type="SAM" id="SignalP"/>
    </source>
</evidence>
<dbReference type="Proteomes" id="UP000824120">
    <property type="component" value="Chromosome 8"/>
</dbReference>
<evidence type="ECO:0000256" key="1">
    <source>
        <dbReference type="ARBA" id="ARBA00004479"/>
    </source>
</evidence>
<keyword evidence="4" id="KW-1133">Transmembrane helix</keyword>
<evidence type="ECO:0000313" key="8">
    <source>
        <dbReference type="EMBL" id="KAG5589871.1"/>
    </source>
</evidence>
<evidence type="ECO:0008006" key="10">
    <source>
        <dbReference type="Google" id="ProtNLM"/>
    </source>
</evidence>
<name>A0A9J5XQS2_SOLCO</name>
<dbReference type="EMBL" id="JACXVP010000008">
    <property type="protein sequence ID" value="KAG5589871.1"/>
    <property type="molecule type" value="Genomic_DNA"/>
</dbReference>
<evidence type="ECO:0000313" key="9">
    <source>
        <dbReference type="Proteomes" id="UP000824120"/>
    </source>
</evidence>
<proteinExistence type="predicted"/>
<feature type="chain" id="PRO_5039893960" description="Leucine-rich repeat-containing N-terminal plant-type domain-containing protein" evidence="7">
    <location>
        <begin position="21"/>
        <end position="180"/>
    </location>
</feature>
<gene>
    <name evidence="8" type="ORF">H5410_040385</name>
</gene>
<accession>A0A9J5XQS2</accession>
<evidence type="ECO:0000256" key="6">
    <source>
        <dbReference type="ARBA" id="ARBA00023180"/>
    </source>
</evidence>
<dbReference type="OrthoDB" id="1302234at2759"/>
<evidence type="ECO:0000256" key="5">
    <source>
        <dbReference type="ARBA" id="ARBA00023136"/>
    </source>
</evidence>
<dbReference type="PANTHER" id="PTHR48063:SF112">
    <property type="entry name" value="RECEPTOR LIKE PROTEIN 30-LIKE"/>
    <property type="match status" value="1"/>
</dbReference>
<dbReference type="SUPFAM" id="SSF52047">
    <property type="entry name" value="RNI-like"/>
    <property type="match status" value="1"/>
</dbReference>
<dbReference type="Gene3D" id="3.80.10.10">
    <property type="entry name" value="Ribonuclease Inhibitor"/>
    <property type="match status" value="1"/>
</dbReference>
<sequence>MGNIKFFLLMFFQMVIVADGFWVEERSALLELQANIMSSNGELLVDWEGYNTNGFTDCCFWKSVKCSLETGRVIKLDLKTNFGSGDGWRFNASLFLPFKSLQVLLLSYRNIIGWTKNEGFSKLKQLPNLKILDLQFNHIHPKVLKLGAQVDTSFSIPTTYNSSTSSNINSTYETVAIFAI</sequence>
<evidence type="ECO:0000256" key="3">
    <source>
        <dbReference type="ARBA" id="ARBA00022729"/>
    </source>
</evidence>